<comment type="caution">
    <text evidence="9">The sequence shown here is derived from an EMBL/GenBank/DDBJ whole genome shotgun (WGS) entry which is preliminary data.</text>
</comment>
<dbReference type="CDD" id="cd02947">
    <property type="entry name" value="TRX_family"/>
    <property type="match status" value="1"/>
</dbReference>
<dbReference type="PROSITE" id="PS00194">
    <property type="entry name" value="THIOREDOXIN_1"/>
    <property type="match status" value="1"/>
</dbReference>
<protein>
    <recommendedName>
        <fullName evidence="7">Thioredoxin</fullName>
    </recommendedName>
</protein>
<dbReference type="STRING" id="1451189.CFAL_11570"/>
<comment type="function">
    <text evidence="1">Participates in various redox reactions through the reversible oxidation of its active center dithiol to a disulfide and catalyzes dithiol-disulfide exchange reactions.</text>
</comment>
<dbReference type="NCBIfam" id="TIGR01068">
    <property type="entry name" value="thioredoxin"/>
    <property type="match status" value="1"/>
</dbReference>
<reference evidence="9 10" key="1">
    <citation type="submission" date="2018-09" db="EMBL/GenBank/DDBJ databases">
        <title>Optimization and identification of Corynebacterium falsenii FN1-14 from fish paste.</title>
        <authorList>
            <person name="Daroonpunt R."/>
            <person name="Tanasupawat S."/>
        </authorList>
    </citation>
    <scope>NUCLEOTIDE SEQUENCE [LARGE SCALE GENOMIC DNA]</scope>
    <source>
        <strain evidence="9 10">FN1-14</strain>
    </source>
</reference>
<accession>A0A418Q945</accession>
<evidence type="ECO:0000313" key="10">
    <source>
        <dbReference type="Proteomes" id="UP000285278"/>
    </source>
</evidence>
<evidence type="ECO:0000256" key="3">
    <source>
        <dbReference type="ARBA" id="ARBA00022448"/>
    </source>
</evidence>
<gene>
    <name evidence="9" type="primary">trxA</name>
    <name evidence="9" type="ORF">D3M95_02770</name>
</gene>
<dbReference type="InterPro" id="IPR036249">
    <property type="entry name" value="Thioredoxin-like_sf"/>
</dbReference>
<evidence type="ECO:0000256" key="2">
    <source>
        <dbReference type="ARBA" id="ARBA00008987"/>
    </source>
</evidence>
<dbReference type="Gene3D" id="3.40.30.10">
    <property type="entry name" value="Glutaredoxin"/>
    <property type="match status" value="1"/>
</dbReference>
<evidence type="ECO:0000259" key="8">
    <source>
        <dbReference type="PROSITE" id="PS51352"/>
    </source>
</evidence>
<dbReference type="PANTHER" id="PTHR45663">
    <property type="entry name" value="GEO12009P1"/>
    <property type="match status" value="1"/>
</dbReference>
<keyword evidence="4" id="KW-0249">Electron transport</keyword>
<dbReference type="InterPro" id="IPR013766">
    <property type="entry name" value="Thioredoxin_domain"/>
</dbReference>
<evidence type="ECO:0000256" key="7">
    <source>
        <dbReference type="NCBIfam" id="TIGR01068"/>
    </source>
</evidence>
<dbReference type="PRINTS" id="PR00421">
    <property type="entry name" value="THIOREDOXIN"/>
</dbReference>
<feature type="domain" description="Thioredoxin" evidence="8">
    <location>
        <begin position="1"/>
        <end position="105"/>
    </location>
</feature>
<dbReference type="PROSITE" id="PS51352">
    <property type="entry name" value="THIOREDOXIN_2"/>
    <property type="match status" value="1"/>
</dbReference>
<dbReference type="GO" id="GO:0005829">
    <property type="term" value="C:cytosol"/>
    <property type="evidence" value="ECO:0007669"/>
    <property type="project" value="TreeGrafter"/>
</dbReference>
<evidence type="ECO:0000256" key="5">
    <source>
        <dbReference type="ARBA" id="ARBA00023157"/>
    </source>
</evidence>
<evidence type="ECO:0000313" key="9">
    <source>
        <dbReference type="EMBL" id="RIX36217.1"/>
    </source>
</evidence>
<keyword evidence="3" id="KW-0813">Transport</keyword>
<dbReference type="InterPro" id="IPR005746">
    <property type="entry name" value="Thioredoxin"/>
</dbReference>
<dbReference type="PANTHER" id="PTHR45663:SF40">
    <property type="entry name" value="THIOREDOXIN 2"/>
    <property type="match status" value="1"/>
</dbReference>
<dbReference type="OrthoDB" id="9790390at2"/>
<dbReference type="Pfam" id="PF00085">
    <property type="entry name" value="Thioredoxin"/>
    <property type="match status" value="1"/>
</dbReference>
<dbReference type="EMBL" id="QXJK01000002">
    <property type="protein sequence ID" value="RIX36217.1"/>
    <property type="molecule type" value="Genomic_DNA"/>
</dbReference>
<dbReference type="GO" id="GO:0015035">
    <property type="term" value="F:protein-disulfide reductase activity"/>
    <property type="evidence" value="ECO:0007669"/>
    <property type="project" value="UniProtKB-UniRule"/>
</dbReference>
<proteinExistence type="inferred from homology"/>
<organism evidence="9 10">
    <name type="scientific">Corynebacterium falsenii</name>
    <dbReference type="NCBI Taxonomy" id="108486"/>
    <lineage>
        <taxon>Bacteria</taxon>
        <taxon>Bacillati</taxon>
        <taxon>Actinomycetota</taxon>
        <taxon>Actinomycetes</taxon>
        <taxon>Mycobacteriales</taxon>
        <taxon>Corynebacteriaceae</taxon>
        <taxon>Corynebacterium</taxon>
    </lineage>
</organism>
<evidence type="ECO:0000256" key="4">
    <source>
        <dbReference type="ARBA" id="ARBA00022982"/>
    </source>
</evidence>
<dbReference type="InterPro" id="IPR017937">
    <property type="entry name" value="Thioredoxin_CS"/>
</dbReference>
<evidence type="ECO:0000256" key="6">
    <source>
        <dbReference type="ARBA" id="ARBA00023284"/>
    </source>
</evidence>
<evidence type="ECO:0000256" key="1">
    <source>
        <dbReference type="ARBA" id="ARBA00003318"/>
    </source>
</evidence>
<name>A0A418Q945_9CORY</name>
<keyword evidence="10" id="KW-1185">Reference proteome</keyword>
<keyword evidence="5" id="KW-1015">Disulfide bond</keyword>
<dbReference type="Proteomes" id="UP000285278">
    <property type="component" value="Unassembled WGS sequence"/>
</dbReference>
<comment type="similarity">
    <text evidence="2">Belongs to the thioredoxin family.</text>
</comment>
<keyword evidence="6" id="KW-0676">Redox-active center</keyword>
<sequence>MATVQITGENFQETVQQDGIVVLDFWADWCGPCKRFAPIFEQISEEHPDATFGKVDTEANQDLSAALQIQSIPTIMMFRDGILLAREAGLLPPQALNDLINQAQALDMDEVRKQVAAQNAAADGAGEAK</sequence>
<dbReference type="AlphaFoldDB" id="A0A418Q945"/>
<dbReference type="SUPFAM" id="SSF52833">
    <property type="entry name" value="Thioredoxin-like"/>
    <property type="match status" value="1"/>
</dbReference>
<dbReference type="RefSeq" id="WP_119664351.1">
    <property type="nucleotide sequence ID" value="NZ_QXJK01000002.1"/>
</dbReference>